<reference evidence="3 4" key="1">
    <citation type="journal article" date="2018" name="Mol. Biol. Evol.">
        <title>Broad Genomic Sampling Reveals a Smut Pathogenic Ancestry of the Fungal Clade Ustilaginomycotina.</title>
        <authorList>
            <person name="Kijpornyongpan T."/>
            <person name="Mondo S.J."/>
            <person name="Barry K."/>
            <person name="Sandor L."/>
            <person name="Lee J."/>
            <person name="Lipzen A."/>
            <person name="Pangilinan J."/>
            <person name="LaButti K."/>
            <person name="Hainaut M."/>
            <person name="Henrissat B."/>
            <person name="Grigoriev I.V."/>
            <person name="Spatafora J.W."/>
            <person name="Aime M.C."/>
        </authorList>
    </citation>
    <scope>NUCLEOTIDE SEQUENCE [LARGE SCALE GENOMIC DNA]</scope>
    <source>
        <strain evidence="3 4">MCA 3882</strain>
    </source>
</reference>
<feature type="coiled-coil region" evidence="1">
    <location>
        <begin position="112"/>
        <end position="205"/>
    </location>
</feature>
<dbReference type="EMBL" id="KZ819607">
    <property type="protein sequence ID" value="PWN31825.1"/>
    <property type="molecule type" value="Genomic_DNA"/>
</dbReference>
<feature type="region of interest" description="Disordered" evidence="2">
    <location>
        <begin position="15"/>
        <end position="64"/>
    </location>
</feature>
<dbReference type="STRING" id="1280837.A0A316V8L7"/>
<sequence length="580" mass="65400">MSSFTAIAKSSGALRLGQAGGGSGAPAPHFDSILRAAPAYDEDDDYEEVERRNEQREEEEDLNLPTPTDVTEAIRPHLQHHSSLHAYLDANMLLEEMILGTQERIYEDSGRLKSQRAELRRAEESLKVLQSAKGKGTGAAFWMPKKKRAYKAKMEESLNNLDKVQDQVNMLDRDWREQTEHIATLKAELAQFKRVEARLDALDNQVFSGQTPAHPEEDELEQKYHILWQTARRLQASVQLEKRAQTHLTKAHTLCHTMVNELLKGLNIGIETGVASNTKHKTQLWKGTDSKYTARHSRGVILRAKTLCGDLHTHFISARAIQRRIKPLPKLEVIELTRLPDQWNSNTVNEKGLHRSLESSYAQSKVVKAHIEKEREKSVRRQKKLKEQIDGLQGQARSIWLELRHIRRNIIEVIRQNENEPLSSTDTVPRAADLLASSNSIGSQRPSQERPFNPSVPPSAEASARPSMSGSLFPPPYRRELASQSSLGIQFPPLTTTDSGTLADFASSNDWEAREQHRLITLPRAFRRVIDRESIKKSKEIATRIAVEVGGFDEDDDVAAIGHIDTPGEEDLPGFHLAFN</sequence>
<keyword evidence="1" id="KW-0175">Coiled coil</keyword>
<feature type="region of interest" description="Disordered" evidence="2">
    <location>
        <begin position="439"/>
        <end position="477"/>
    </location>
</feature>
<evidence type="ECO:0000256" key="2">
    <source>
        <dbReference type="SAM" id="MobiDB-lite"/>
    </source>
</evidence>
<feature type="coiled-coil region" evidence="1">
    <location>
        <begin position="368"/>
        <end position="395"/>
    </location>
</feature>
<dbReference type="RefSeq" id="XP_025352127.1">
    <property type="nucleotide sequence ID" value="XM_025499725.1"/>
</dbReference>
<accession>A0A316V8L7</accession>
<proteinExistence type="predicted"/>
<evidence type="ECO:0000256" key="1">
    <source>
        <dbReference type="SAM" id="Coils"/>
    </source>
</evidence>
<dbReference type="GeneID" id="37021506"/>
<evidence type="ECO:0000313" key="4">
    <source>
        <dbReference type="Proteomes" id="UP000245771"/>
    </source>
</evidence>
<dbReference type="Proteomes" id="UP000245771">
    <property type="component" value="Unassembled WGS sequence"/>
</dbReference>
<protein>
    <submittedName>
        <fullName evidence="3">Uncharacterized protein</fullName>
    </submittedName>
</protein>
<dbReference type="InParanoid" id="A0A316V8L7"/>
<evidence type="ECO:0000313" key="3">
    <source>
        <dbReference type="EMBL" id="PWN31825.1"/>
    </source>
</evidence>
<name>A0A316V8L7_9BASI</name>
<gene>
    <name evidence="3" type="ORF">FA14DRAFT_162685</name>
</gene>
<organism evidence="3 4">
    <name type="scientific">Meira miltonrushii</name>
    <dbReference type="NCBI Taxonomy" id="1280837"/>
    <lineage>
        <taxon>Eukaryota</taxon>
        <taxon>Fungi</taxon>
        <taxon>Dikarya</taxon>
        <taxon>Basidiomycota</taxon>
        <taxon>Ustilaginomycotina</taxon>
        <taxon>Exobasidiomycetes</taxon>
        <taxon>Exobasidiales</taxon>
        <taxon>Brachybasidiaceae</taxon>
        <taxon>Meira</taxon>
    </lineage>
</organism>
<dbReference type="AlphaFoldDB" id="A0A316V8L7"/>
<keyword evidence="4" id="KW-1185">Reference proteome</keyword>
<dbReference type="OrthoDB" id="2562743at2759"/>